<dbReference type="Proteomes" id="UP000886047">
    <property type="component" value="Unassembled WGS sequence"/>
</dbReference>
<gene>
    <name evidence="3" type="ORF">ENN90_11105</name>
</gene>
<keyword evidence="3" id="KW-0067">ATP-binding</keyword>
<sequence>MTNVSEILTINSDKKSLEKVEKFLFRVFEKYRLPQKCFSKVLLCVSEAVINSIEHGNKNDLQKEVVIHIECKNDNICVEVRDEGDGFNFQNLDNPTLAENLKKEAGRGIHIIKSLCTQVKFRNDGKCVQIKIDLQ</sequence>
<dbReference type="PANTHER" id="PTHR35526:SF3">
    <property type="entry name" value="ANTI-SIGMA-F FACTOR RSBW"/>
    <property type="match status" value="1"/>
</dbReference>
<feature type="domain" description="Histidine kinase/HSP90-like ATPase" evidence="2">
    <location>
        <begin position="11"/>
        <end position="131"/>
    </location>
</feature>
<name>A0A831PRM8_9BACT</name>
<keyword evidence="1" id="KW-0418">Kinase</keyword>
<keyword evidence="1" id="KW-0808">Transferase</keyword>
<organism evidence="3">
    <name type="scientific">Mariniphaga anaerophila</name>
    <dbReference type="NCBI Taxonomy" id="1484053"/>
    <lineage>
        <taxon>Bacteria</taxon>
        <taxon>Pseudomonadati</taxon>
        <taxon>Bacteroidota</taxon>
        <taxon>Bacteroidia</taxon>
        <taxon>Marinilabiliales</taxon>
        <taxon>Prolixibacteraceae</taxon>
        <taxon>Mariniphaga</taxon>
    </lineage>
</organism>
<dbReference type="CDD" id="cd16936">
    <property type="entry name" value="HATPase_RsbW-like"/>
    <property type="match status" value="1"/>
</dbReference>
<dbReference type="GO" id="GO:0004674">
    <property type="term" value="F:protein serine/threonine kinase activity"/>
    <property type="evidence" value="ECO:0007669"/>
    <property type="project" value="UniProtKB-KW"/>
</dbReference>
<evidence type="ECO:0000256" key="1">
    <source>
        <dbReference type="ARBA" id="ARBA00022527"/>
    </source>
</evidence>
<dbReference type="PANTHER" id="PTHR35526">
    <property type="entry name" value="ANTI-SIGMA-F FACTOR RSBW-RELATED"/>
    <property type="match status" value="1"/>
</dbReference>
<dbReference type="Gene3D" id="3.30.565.10">
    <property type="entry name" value="Histidine kinase-like ATPase, C-terminal domain"/>
    <property type="match status" value="1"/>
</dbReference>
<dbReference type="InterPro" id="IPR036890">
    <property type="entry name" value="HATPase_C_sf"/>
</dbReference>
<evidence type="ECO:0000259" key="2">
    <source>
        <dbReference type="Pfam" id="PF13581"/>
    </source>
</evidence>
<dbReference type="InterPro" id="IPR003594">
    <property type="entry name" value="HATPase_dom"/>
</dbReference>
<accession>A0A831PRM8</accession>
<dbReference type="AlphaFoldDB" id="A0A831PRM8"/>
<proteinExistence type="predicted"/>
<dbReference type="GO" id="GO:0005524">
    <property type="term" value="F:ATP binding"/>
    <property type="evidence" value="ECO:0007669"/>
    <property type="project" value="UniProtKB-KW"/>
</dbReference>
<dbReference type="Pfam" id="PF13581">
    <property type="entry name" value="HATPase_c_2"/>
    <property type="match status" value="1"/>
</dbReference>
<dbReference type="EMBL" id="DSDK01000609">
    <property type="protein sequence ID" value="HDR52146.1"/>
    <property type="molecule type" value="Genomic_DNA"/>
</dbReference>
<reference evidence="3" key="1">
    <citation type="journal article" date="2020" name="mSystems">
        <title>Genome- and Community-Level Interaction Insights into Carbon Utilization and Element Cycling Functions of Hydrothermarchaeota in Hydrothermal Sediment.</title>
        <authorList>
            <person name="Zhou Z."/>
            <person name="Liu Y."/>
            <person name="Xu W."/>
            <person name="Pan J."/>
            <person name="Luo Z.H."/>
            <person name="Li M."/>
        </authorList>
    </citation>
    <scope>NUCLEOTIDE SEQUENCE [LARGE SCALE GENOMIC DNA]</scope>
    <source>
        <strain evidence="3">SpSt-1217</strain>
    </source>
</reference>
<comment type="caution">
    <text evidence="3">The sequence shown here is derived from an EMBL/GenBank/DDBJ whole genome shotgun (WGS) entry which is preliminary data.</text>
</comment>
<dbReference type="SUPFAM" id="SSF55874">
    <property type="entry name" value="ATPase domain of HSP90 chaperone/DNA topoisomerase II/histidine kinase"/>
    <property type="match status" value="1"/>
</dbReference>
<protein>
    <submittedName>
        <fullName evidence="3">ATP-binding protein</fullName>
    </submittedName>
</protein>
<dbReference type="InterPro" id="IPR050267">
    <property type="entry name" value="Anti-sigma-factor_SerPK"/>
</dbReference>
<keyword evidence="1" id="KW-0723">Serine/threonine-protein kinase</keyword>
<keyword evidence="3" id="KW-0547">Nucleotide-binding</keyword>
<evidence type="ECO:0000313" key="3">
    <source>
        <dbReference type="EMBL" id="HDR52146.1"/>
    </source>
</evidence>